<evidence type="ECO:0000313" key="11">
    <source>
        <dbReference type="EMBL" id="GAA4734920.1"/>
    </source>
</evidence>
<dbReference type="InterPro" id="IPR050482">
    <property type="entry name" value="Sensor_HK_TwoCompSys"/>
</dbReference>
<keyword evidence="9" id="KW-1133">Transmembrane helix</keyword>
<dbReference type="CDD" id="cd16917">
    <property type="entry name" value="HATPase_UhpB-NarQ-NarX-like"/>
    <property type="match status" value="1"/>
</dbReference>
<dbReference type="Gene3D" id="1.20.5.1930">
    <property type="match status" value="1"/>
</dbReference>
<keyword evidence="3" id="KW-0597">Phosphoprotein</keyword>
<dbReference type="PANTHER" id="PTHR24421">
    <property type="entry name" value="NITRATE/NITRITE SENSOR PROTEIN NARX-RELATED"/>
    <property type="match status" value="1"/>
</dbReference>
<evidence type="ECO:0000256" key="5">
    <source>
        <dbReference type="ARBA" id="ARBA00022741"/>
    </source>
</evidence>
<dbReference type="EC" id="2.7.13.3" evidence="2"/>
<reference evidence="12" key="1">
    <citation type="journal article" date="2019" name="Int. J. Syst. Evol. Microbiol.">
        <title>The Global Catalogue of Microorganisms (GCM) 10K type strain sequencing project: providing services to taxonomists for standard genome sequencing and annotation.</title>
        <authorList>
            <consortium name="The Broad Institute Genomics Platform"/>
            <consortium name="The Broad Institute Genome Sequencing Center for Infectious Disease"/>
            <person name="Wu L."/>
            <person name="Ma J."/>
        </authorList>
    </citation>
    <scope>NUCLEOTIDE SEQUENCE [LARGE SCALE GENOMIC DNA]</scope>
    <source>
        <strain evidence="12">JCM 19015</strain>
    </source>
</reference>
<dbReference type="Proteomes" id="UP001500121">
    <property type="component" value="Unassembled WGS sequence"/>
</dbReference>
<dbReference type="PANTHER" id="PTHR24421:SF10">
    <property type="entry name" value="NITRATE_NITRITE SENSOR PROTEIN NARQ"/>
    <property type="match status" value="1"/>
</dbReference>
<evidence type="ECO:0000256" key="8">
    <source>
        <dbReference type="ARBA" id="ARBA00023012"/>
    </source>
</evidence>
<sequence>MIDPVNARTGTSRPSWGVPFAAADPTGSRNWVVLLIIAVIGFGALQTPQATRNPGTLTLTVVALLAWAGYTVLRAGRLRGALIAVCAAAASVGTGLGVTVLVAGMIAPATVLLSDPRQRLDRIVALCAGSAAVLLLVAVVARLSPTAILIDLGGLAFGVALGVSRRYRVRAAQQQDALRDAARAAEQDAARNRLLEDRAAVARDIHDVLAHSLGGLVLQLDAIEALLERGRAEEAAVRVGAARGLAADGLAEARRAVAALRDAEDSPADVPDSALADLLAAHRALGGAVDLMGEPTLAGVDGPHRQALARSLQEALTNARRHAPGAPVRVRVERSEGALTLRLATALPAVPAPSTGGGHGLLGMQERFAALGDGSAASAGVRGDSFVVEATAVLP</sequence>
<evidence type="ECO:0000256" key="3">
    <source>
        <dbReference type="ARBA" id="ARBA00022553"/>
    </source>
</evidence>
<dbReference type="EMBL" id="BAABLP010000001">
    <property type="protein sequence ID" value="GAA4734920.1"/>
    <property type="molecule type" value="Genomic_DNA"/>
</dbReference>
<keyword evidence="8" id="KW-0902">Two-component regulatory system</keyword>
<evidence type="ECO:0000256" key="7">
    <source>
        <dbReference type="ARBA" id="ARBA00022840"/>
    </source>
</evidence>
<protein>
    <recommendedName>
        <fullName evidence="2">histidine kinase</fullName>
        <ecNumber evidence="2">2.7.13.3</ecNumber>
    </recommendedName>
</protein>
<keyword evidence="9" id="KW-0812">Transmembrane</keyword>
<proteinExistence type="predicted"/>
<name>A0ABP8YPV9_9MICO</name>
<evidence type="ECO:0000256" key="2">
    <source>
        <dbReference type="ARBA" id="ARBA00012438"/>
    </source>
</evidence>
<feature type="transmembrane region" description="Helical" evidence="9">
    <location>
        <begin position="28"/>
        <end position="45"/>
    </location>
</feature>
<evidence type="ECO:0000256" key="1">
    <source>
        <dbReference type="ARBA" id="ARBA00000085"/>
    </source>
</evidence>
<comment type="caution">
    <text evidence="11">The sequence shown here is derived from an EMBL/GenBank/DDBJ whole genome shotgun (WGS) entry which is preliminary data.</text>
</comment>
<accession>A0ABP8YPV9</accession>
<dbReference type="Gene3D" id="3.30.565.10">
    <property type="entry name" value="Histidine kinase-like ATPase, C-terminal domain"/>
    <property type="match status" value="1"/>
</dbReference>
<feature type="transmembrane region" description="Helical" evidence="9">
    <location>
        <begin position="147"/>
        <end position="164"/>
    </location>
</feature>
<keyword evidence="7" id="KW-0067">ATP-binding</keyword>
<organism evidence="11 12">
    <name type="scientific">Amnibacterium soli</name>
    <dbReference type="NCBI Taxonomy" id="1282736"/>
    <lineage>
        <taxon>Bacteria</taxon>
        <taxon>Bacillati</taxon>
        <taxon>Actinomycetota</taxon>
        <taxon>Actinomycetes</taxon>
        <taxon>Micrococcales</taxon>
        <taxon>Microbacteriaceae</taxon>
        <taxon>Amnibacterium</taxon>
    </lineage>
</organism>
<keyword evidence="6" id="KW-0418">Kinase</keyword>
<feature type="transmembrane region" description="Helical" evidence="9">
    <location>
        <begin position="81"/>
        <end position="111"/>
    </location>
</feature>
<feature type="transmembrane region" description="Helical" evidence="9">
    <location>
        <begin position="57"/>
        <end position="75"/>
    </location>
</feature>
<dbReference type="RefSeq" id="WP_345478908.1">
    <property type="nucleotide sequence ID" value="NZ_BAABLP010000001.1"/>
</dbReference>
<feature type="domain" description="Signal transduction histidine kinase subgroup 3 dimerisation and phosphoacceptor" evidence="10">
    <location>
        <begin position="198"/>
        <end position="264"/>
    </location>
</feature>
<keyword evidence="9" id="KW-0472">Membrane</keyword>
<evidence type="ECO:0000256" key="9">
    <source>
        <dbReference type="SAM" id="Phobius"/>
    </source>
</evidence>
<evidence type="ECO:0000259" key="10">
    <source>
        <dbReference type="Pfam" id="PF07730"/>
    </source>
</evidence>
<evidence type="ECO:0000256" key="4">
    <source>
        <dbReference type="ARBA" id="ARBA00022679"/>
    </source>
</evidence>
<feature type="transmembrane region" description="Helical" evidence="9">
    <location>
        <begin position="123"/>
        <end position="141"/>
    </location>
</feature>
<keyword evidence="12" id="KW-1185">Reference proteome</keyword>
<evidence type="ECO:0000313" key="12">
    <source>
        <dbReference type="Proteomes" id="UP001500121"/>
    </source>
</evidence>
<keyword evidence="5" id="KW-0547">Nucleotide-binding</keyword>
<dbReference type="InterPro" id="IPR036890">
    <property type="entry name" value="HATPase_C_sf"/>
</dbReference>
<dbReference type="InterPro" id="IPR011712">
    <property type="entry name" value="Sig_transdc_His_kin_sub3_dim/P"/>
</dbReference>
<keyword evidence="4" id="KW-0808">Transferase</keyword>
<gene>
    <name evidence="11" type="ORF">GCM10025783_00770</name>
</gene>
<comment type="catalytic activity">
    <reaction evidence="1">
        <text>ATP + protein L-histidine = ADP + protein N-phospho-L-histidine.</text>
        <dbReference type="EC" id="2.7.13.3"/>
    </reaction>
</comment>
<evidence type="ECO:0000256" key="6">
    <source>
        <dbReference type="ARBA" id="ARBA00022777"/>
    </source>
</evidence>
<dbReference type="Pfam" id="PF07730">
    <property type="entry name" value="HisKA_3"/>
    <property type="match status" value="1"/>
</dbReference>